<evidence type="ECO:0000256" key="1">
    <source>
        <dbReference type="SAM" id="Phobius"/>
    </source>
</evidence>
<protein>
    <submittedName>
        <fullName evidence="2">Uncharacterized protein</fullName>
    </submittedName>
</protein>
<dbReference type="EMBL" id="RQXX01000001">
    <property type="protein sequence ID" value="RVV99587.1"/>
    <property type="molecule type" value="Genomic_DNA"/>
</dbReference>
<dbReference type="AlphaFoldDB" id="A0A438ALX0"/>
<dbReference type="RefSeq" id="WP_127905029.1">
    <property type="nucleotide sequence ID" value="NZ_RQXX01000001.1"/>
</dbReference>
<evidence type="ECO:0000313" key="2">
    <source>
        <dbReference type="EMBL" id="RVV99587.1"/>
    </source>
</evidence>
<proteinExistence type="predicted"/>
<organism evidence="2 3">
    <name type="scientific">Mesobaculum littorinae</name>
    <dbReference type="NCBI Taxonomy" id="2486419"/>
    <lineage>
        <taxon>Bacteria</taxon>
        <taxon>Pseudomonadati</taxon>
        <taxon>Pseudomonadota</taxon>
        <taxon>Alphaproteobacteria</taxon>
        <taxon>Rhodobacterales</taxon>
        <taxon>Roseobacteraceae</taxon>
        <taxon>Mesobaculum</taxon>
    </lineage>
</organism>
<dbReference type="Pfam" id="PF20082">
    <property type="entry name" value="DUF6476"/>
    <property type="match status" value="1"/>
</dbReference>
<keyword evidence="3" id="KW-1185">Reference proteome</keyword>
<keyword evidence="1" id="KW-0812">Transmembrane</keyword>
<dbReference type="Proteomes" id="UP000285908">
    <property type="component" value="Unassembled WGS sequence"/>
</dbReference>
<dbReference type="OrthoDB" id="7872651at2"/>
<gene>
    <name evidence="2" type="ORF">EKE94_02585</name>
</gene>
<name>A0A438ALX0_9RHOB</name>
<reference evidence="2 3" key="1">
    <citation type="submission" date="2018-11" db="EMBL/GenBank/DDBJ databases">
        <title>Mesobaculum littorinae gen. nov., sp. nov., isolated from Littorina scabra that represents a novel genus of the order Rhodobacteraceae.</title>
        <authorList>
            <person name="Li F."/>
        </authorList>
    </citation>
    <scope>NUCLEOTIDE SEQUENCE [LARGE SCALE GENOMIC DNA]</scope>
    <source>
        <strain evidence="2 3">M0103</strain>
    </source>
</reference>
<keyword evidence="1" id="KW-1133">Transmembrane helix</keyword>
<feature type="transmembrane region" description="Helical" evidence="1">
    <location>
        <begin position="14"/>
        <end position="38"/>
    </location>
</feature>
<dbReference type="InterPro" id="IPR045519">
    <property type="entry name" value="DUF6476"/>
</dbReference>
<comment type="caution">
    <text evidence="2">The sequence shown here is derived from an EMBL/GenBank/DDBJ whole genome shotgun (WGS) entry which is preliminary data.</text>
</comment>
<keyword evidence="1" id="KW-0472">Membrane</keyword>
<evidence type="ECO:0000313" key="3">
    <source>
        <dbReference type="Proteomes" id="UP000285908"/>
    </source>
</evidence>
<sequence length="100" mass="11060">MDDTSPGVDRHLTWLRWLVTALTGTMVLGLLVLIYLFVTRFPDPDAIPLPEQIALPDGARATAFTRGRDWFAVVTQEDEILILNAGDGSLRQRIAITPAD</sequence>
<accession>A0A438ALX0</accession>